<accession>A0ABT3CNJ7</accession>
<gene>
    <name evidence="1" type="ORF">N7U62_00135</name>
</gene>
<sequence>MKKIAFVIFGFLLGTGVTVAQQNIKEEIYLHLSSTDLIVGENLNFSSFTYSQLTGRVSGLSSLIYIELVDAKGNSVFQGKFPQKEGRSSGDIFLNTDLETGNYRVVAYTRWMKNFDQRYEKVISIVNPYKTYANAENEEESEYDLKYYFEGGSFAAGLENQLVLTLLDQWGKPAKLKARLLKKGGEKIADLIFNDKGIATVSFMTDQQSNYQVALELPSSFKFIDLPAPCKNCTKLSLVDRGENLLLKVESNNVNSDKIGVLEIWSPAEMVQRFNSTMQSQHILTKKELPEGKLIARLYIDNMISNERVFWNGRLNNLKQIKPLVYGVDSYVQKKVDVPSEGVYSVSVKKIYGYESINQLEVIALFPNSMNQERAIYKEELNDQLLDQMMIMSNWEFDSELVDSVKFMPEYKSGIVQGKVTSNKGDFEDVNVALSFQGSQMELDAYKVDKKGQFILKYDPLFANEKGVVKVLNDEDQEYQVEIFDEYYKNYKPMTGPSLSIDSVRLAKITQRAIANQIQNAYFEVEEYQDSTRAISTFGSMKSYVLDDYTRFKTMRDTFIELVYEVGVSKNESKFNLNMRTVDLSYNDKADVETMVLLDGAFSTSEDVLKLSPYLVERIDVLDRRYFMGDVMFDGIISIHTFEGDGGDTEPFGHQVDLSELQRTSEVTSTELEERAPKFNDLLYWNPSINTESDELNIEFKTSMVEGEYEIRIEGITSTGNPYSHRSTFIVEKQLP</sequence>
<evidence type="ECO:0000313" key="1">
    <source>
        <dbReference type="EMBL" id="MCV9385044.1"/>
    </source>
</evidence>
<organism evidence="1 2">
    <name type="scientific">Reichenbachiella ulvae</name>
    <dbReference type="NCBI Taxonomy" id="2980104"/>
    <lineage>
        <taxon>Bacteria</taxon>
        <taxon>Pseudomonadati</taxon>
        <taxon>Bacteroidota</taxon>
        <taxon>Cytophagia</taxon>
        <taxon>Cytophagales</taxon>
        <taxon>Reichenbachiellaceae</taxon>
        <taxon>Reichenbachiella</taxon>
    </lineage>
</organism>
<comment type="caution">
    <text evidence="1">The sequence shown here is derived from an EMBL/GenBank/DDBJ whole genome shotgun (WGS) entry which is preliminary data.</text>
</comment>
<dbReference type="Proteomes" id="UP001300692">
    <property type="component" value="Unassembled WGS sequence"/>
</dbReference>
<dbReference type="EMBL" id="JAOYOD010000001">
    <property type="protein sequence ID" value="MCV9385044.1"/>
    <property type="molecule type" value="Genomic_DNA"/>
</dbReference>
<name>A0ABT3CNJ7_9BACT</name>
<evidence type="ECO:0008006" key="3">
    <source>
        <dbReference type="Google" id="ProtNLM"/>
    </source>
</evidence>
<dbReference type="RefSeq" id="WP_264135840.1">
    <property type="nucleotide sequence ID" value="NZ_JAOYOD010000001.1"/>
</dbReference>
<proteinExistence type="predicted"/>
<reference evidence="1 2" key="1">
    <citation type="submission" date="2022-10" db="EMBL/GenBank/DDBJ databases">
        <title>Comparative genomics and taxonomic characterization of three novel marine species of genus Reichenbachiella exhibiting antioxidant and polysaccharide degradation activities.</title>
        <authorList>
            <person name="Muhammad N."/>
            <person name="Lee Y.-J."/>
            <person name="Ko J."/>
            <person name="Kim S.-G."/>
        </authorList>
    </citation>
    <scope>NUCLEOTIDE SEQUENCE [LARGE SCALE GENOMIC DNA]</scope>
    <source>
        <strain evidence="1 2">ABR2-5</strain>
    </source>
</reference>
<evidence type="ECO:0000313" key="2">
    <source>
        <dbReference type="Proteomes" id="UP001300692"/>
    </source>
</evidence>
<keyword evidence="2" id="KW-1185">Reference proteome</keyword>
<protein>
    <recommendedName>
        <fullName evidence="3">MG2 domain-containing protein</fullName>
    </recommendedName>
</protein>